<evidence type="ECO:0000313" key="4">
    <source>
        <dbReference type="Proteomes" id="UP000029223"/>
    </source>
</evidence>
<evidence type="ECO:0000313" key="3">
    <source>
        <dbReference type="EMBL" id="GAL24464.1"/>
    </source>
</evidence>
<accession>A0ABQ0J6S2</accession>
<comment type="caution">
    <text evidence="3">The sequence shown here is derived from an EMBL/GenBank/DDBJ whole genome shotgun (WGS) entry which is preliminary data.</text>
</comment>
<dbReference type="Gene3D" id="1.10.1040.10">
    <property type="entry name" value="N-(1-d-carboxylethyl)-l-norvaline Dehydrogenase, domain 2"/>
    <property type="match status" value="1"/>
</dbReference>
<dbReference type="InterPro" id="IPR008927">
    <property type="entry name" value="6-PGluconate_DH-like_C_sf"/>
</dbReference>
<dbReference type="EMBL" id="BBMS01000004">
    <property type="protein sequence ID" value="GAL24464.1"/>
    <property type="molecule type" value="Genomic_DNA"/>
</dbReference>
<dbReference type="InterPro" id="IPR013328">
    <property type="entry name" value="6PGD_dom2"/>
</dbReference>
<name>A0ABQ0J6S2_9VIBR</name>
<dbReference type="EC" id="1.1.1.60" evidence="3"/>
<organism evidence="3 4">
    <name type="scientific">Vibrio variabilis</name>
    <dbReference type="NCBI Taxonomy" id="990271"/>
    <lineage>
        <taxon>Bacteria</taxon>
        <taxon>Pseudomonadati</taxon>
        <taxon>Pseudomonadota</taxon>
        <taxon>Gammaproteobacteria</taxon>
        <taxon>Vibrionales</taxon>
        <taxon>Vibrionaceae</taxon>
        <taxon>Vibrio</taxon>
    </lineage>
</organism>
<keyword evidence="4" id="KW-1185">Reference proteome</keyword>
<dbReference type="PANTHER" id="PTHR43060">
    <property type="entry name" value="3-HYDROXYISOBUTYRATE DEHYDROGENASE-LIKE 1, MITOCHONDRIAL-RELATED"/>
    <property type="match status" value="1"/>
</dbReference>
<reference evidence="4" key="2">
    <citation type="submission" date="2014-09" db="EMBL/GenBank/DDBJ databases">
        <authorList>
            <consortium name="NBRP consortium"/>
            <person name="Sawabe T."/>
            <person name="Meirelles P."/>
            <person name="Nakanishi M."/>
            <person name="Sayaka M."/>
            <person name="Hattori M."/>
            <person name="Ohkuma M."/>
        </authorList>
    </citation>
    <scope>NUCLEOTIDE SEQUENCE [LARGE SCALE GENOMIC DNA]</scope>
    <source>
        <strain evidence="4">JCM 19239</strain>
    </source>
</reference>
<dbReference type="InterPro" id="IPR029154">
    <property type="entry name" value="HIBADH-like_NADP-bd"/>
</dbReference>
<dbReference type="PANTHER" id="PTHR43060:SF15">
    <property type="entry name" value="3-HYDROXYISOBUTYRATE DEHYDROGENASE-LIKE 1, MITOCHONDRIAL-RELATED"/>
    <property type="match status" value="1"/>
</dbReference>
<evidence type="ECO:0000259" key="2">
    <source>
        <dbReference type="Pfam" id="PF14833"/>
    </source>
</evidence>
<reference evidence="4" key="1">
    <citation type="submission" date="2014-09" db="EMBL/GenBank/DDBJ databases">
        <title>Vibrio variabilis JCM 19239. (C206) whole genome shotgun sequence.</title>
        <authorList>
            <person name="Sawabe T."/>
            <person name="Meirelles P."/>
            <person name="Nakanishi M."/>
            <person name="Sayaka M."/>
            <person name="Hattori M."/>
            <person name="Ohkuma M."/>
        </authorList>
    </citation>
    <scope>NUCLEOTIDE SEQUENCE [LARGE SCALE GENOMIC DNA]</scope>
    <source>
        <strain evidence="4">JCM 19239</strain>
    </source>
</reference>
<feature type="domain" description="3-hydroxyisobutyrate dehydrogenase-like NAD-binding" evidence="2">
    <location>
        <begin position="2"/>
        <end position="68"/>
    </location>
</feature>
<gene>
    <name evidence="3" type="ORF">JCM19239_1918</name>
</gene>
<protein>
    <submittedName>
        <fullName evidence="3">2-hydroxy-3-oxopropionate reductase</fullName>
        <ecNumber evidence="3">1.1.1.60</ecNumber>
    </submittedName>
</protein>
<dbReference type="Pfam" id="PF14833">
    <property type="entry name" value="NAD_binding_11"/>
    <property type="match status" value="1"/>
</dbReference>
<keyword evidence="1 3" id="KW-0560">Oxidoreductase</keyword>
<dbReference type="Proteomes" id="UP000029223">
    <property type="component" value="Unassembled WGS sequence"/>
</dbReference>
<sequence>MENRAKTMDQDKYDFGFAIDWMIKDLGFCLDEAEKQGITLPLTEQSIERYKQLSADGEGRSDTSVLFKAVRQDAEK</sequence>
<dbReference type="GO" id="GO:0008679">
    <property type="term" value="F:2-hydroxy-3-oxopropionate reductase activity"/>
    <property type="evidence" value="ECO:0007669"/>
    <property type="project" value="UniProtKB-EC"/>
</dbReference>
<dbReference type="SUPFAM" id="SSF48179">
    <property type="entry name" value="6-phosphogluconate dehydrogenase C-terminal domain-like"/>
    <property type="match status" value="1"/>
</dbReference>
<evidence type="ECO:0000256" key="1">
    <source>
        <dbReference type="ARBA" id="ARBA00023002"/>
    </source>
</evidence>
<proteinExistence type="predicted"/>